<protein>
    <submittedName>
        <fullName evidence="2">Uncharacterized protein</fullName>
    </submittedName>
</protein>
<evidence type="ECO:0000313" key="3">
    <source>
        <dbReference type="Proteomes" id="UP000800093"/>
    </source>
</evidence>
<dbReference type="AlphaFoldDB" id="A0A9P4KAX0"/>
<comment type="caution">
    <text evidence="2">The sequence shown here is derived from an EMBL/GenBank/DDBJ whole genome shotgun (WGS) entry which is preliminary data.</text>
</comment>
<proteinExistence type="predicted"/>
<sequence length="123" mass="14129">MLPLNHLRLPYPTKRTPPQNPSTPPSFKHLLQRNGWKYNPTPPPGLGHNTYSHRKTPNARLSAPHLPCRGTCQQPRPSYAFFSWLGQLICSSLISPSHRNAFHRKRICPAPPILLDYQTYTHF</sequence>
<name>A0A9P4KAX0_9PLEO</name>
<organism evidence="2 3">
    <name type="scientific">Lojkania enalia</name>
    <dbReference type="NCBI Taxonomy" id="147567"/>
    <lineage>
        <taxon>Eukaryota</taxon>
        <taxon>Fungi</taxon>
        <taxon>Dikarya</taxon>
        <taxon>Ascomycota</taxon>
        <taxon>Pezizomycotina</taxon>
        <taxon>Dothideomycetes</taxon>
        <taxon>Pleosporomycetidae</taxon>
        <taxon>Pleosporales</taxon>
        <taxon>Pleosporales incertae sedis</taxon>
        <taxon>Lojkania</taxon>
    </lineage>
</organism>
<keyword evidence="3" id="KW-1185">Reference proteome</keyword>
<dbReference type="Proteomes" id="UP000800093">
    <property type="component" value="Unassembled WGS sequence"/>
</dbReference>
<feature type="region of interest" description="Disordered" evidence="1">
    <location>
        <begin position="1"/>
        <end position="58"/>
    </location>
</feature>
<evidence type="ECO:0000256" key="1">
    <source>
        <dbReference type="SAM" id="MobiDB-lite"/>
    </source>
</evidence>
<reference evidence="3" key="1">
    <citation type="journal article" date="2020" name="Stud. Mycol.">
        <title>101 Dothideomycetes genomes: A test case for predicting lifestyles and emergence of pathogens.</title>
        <authorList>
            <person name="Haridas S."/>
            <person name="Albert R."/>
            <person name="Binder M."/>
            <person name="Bloem J."/>
            <person name="LaButti K."/>
            <person name="Salamov A."/>
            <person name="Andreopoulos B."/>
            <person name="Baker S."/>
            <person name="Barry K."/>
            <person name="Bills G."/>
            <person name="Bluhm B."/>
            <person name="Cannon C."/>
            <person name="Castanera R."/>
            <person name="Culley D."/>
            <person name="Daum C."/>
            <person name="Ezra D."/>
            <person name="Gonzalez J."/>
            <person name="Henrissat B."/>
            <person name="Kuo A."/>
            <person name="Liang C."/>
            <person name="Lipzen A."/>
            <person name="Lutzoni F."/>
            <person name="Magnuson J."/>
            <person name="Mondo S."/>
            <person name="Nolan M."/>
            <person name="Ohm R."/>
            <person name="Pangilinan J."/>
            <person name="Park H.-J."/>
            <person name="Ramirez L."/>
            <person name="Alfaro M."/>
            <person name="Sun H."/>
            <person name="Tritt A."/>
            <person name="Yoshinaga Y."/>
            <person name="Zwiers L.-H."/>
            <person name="Turgeon B."/>
            <person name="Goodwin S."/>
            <person name="Spatafora J."/>
            <person name="Crous P."/>
            <person name="Grigoriev I."/>
        </authorList>
    </citation>
    <scope>NUCLEOTIDE SEQUENCE [LARGE SCALE GENOMIC DNA]</scope>
    <source>
        <strain evidence="3">CBS 304.66</strain>
    </source>
</reference>
<accession>A0A9P4KAX0</accession>
<evidence type="ECO:0000313" key="2">
    <source>
        <dbReference type="EMBL" id="KAF2265291.1"/>
    </source>
</evidence>
<gene>
    <name evidence="2" type="ORF">CC78DRAFT_202436</name>
</gene>
<dbReference type="EMBL" id="ML986608">
    <property type="protein sequence ID" value="KAF2265291.1"/>
    <property type="molecule type" value="Genomic_DNA"/>
</dbReference>